<dbReference type="SMART" id="SM00450">
    <property type="entry name" value="RHOD"/>
    <property type="match status" value="1"/>
</dbReference>
<feature type="non-terminal residue" evidence="4">
    <location>
        <position position="143"/>
    </location>
</feature>
<protein>
    <submittedName>
        <fullName evidence="4">Thiosulfate sulfurtransferase, rhodanese</fullName>
        <ecNumber evidence="4">2.8.1.1</ecNumber>
    </submittedName>
</protein>
<organism evidence="4">
    <name type="scientific">hydrothermal vent metagenome</name>
    <dbReference type="NCBI Taxonomy" id="652676"/>
    <lineage>
        <taxon>unclassified sequences</taxon>
        <taxon>metagenomes</taxon>
        <taxon>ecological metagenomes</taxon>
    </lineage>
</organism>
<reference evidence="4" key="1">
    <citation type="submission" date="2018-06" db="EMBL/GenBank/DDBJ databases">
        <authorList>
            <person name="Zhirakovskaya E."/>
        </authorList>
    </citation>
    <scope>NUCLEOTIDE SEQUENCE</scope>
</reference>
<gene>
    <name evidence="4" type="ORF">MNBD_GAMMA07-1865</name>
</gene>
<dbReference type="InterPro" id="IPR001763">
    <property type="entry name" value="Rhodanese-like_dom"/>
</dbReference>
<evidence type="ECO:0000259" key="3">
    <source>
        <dbReference type="PROSITE" id="PS50206"/>
    </source>
</evidence>
<dbReference type="PANTHER" id="PTHR11364:SF27">
    <property type="entry name" value="SULFURTRANSFERASE"/>
    <property type="match status" value="1"/>
</dbReference>
<dbReference type="GO" id="GO:0004792">
    <property type="term" value="F:thiosulfate-cyanide sulfurtransferase activity"/>
    <property type="evidence" value="ECO:0007669"/>
    <property type="project" value="UniProtKB-EC"/>
</dbReference>
<accession>A0A3B0W9Z8</accession>
<dbReference type="AlphaFoldDB" id="A0A3B0W9Z8"/>
<dbReference type="PROSITE" id="PS50206">
    <property type="entry name" value="RHODANESE_3"/>
    <property type="match status" value="1"/>
</dbReference>
<dbReference type="InterPro" id="IPR036873">
    <property type="entry name" value="Rhodanese-like_dom_sf"/>
</dbReference>
<evidence type="ECO:0000256" key="1">
    <source>
        <dbReference type="ARBA" id="ARBA00022679"/>
    </source>
</evidence>
<keyword evidence="2" id="KW-0677">Repeat</keyword>
<sequence>MNSTPSLPLVIEPEALIPIQTNDDILIVDLSTEKQYQQVHIPGAVFVDYGHIVSSDKPTNGLLPDPDQFTQLINSLGITKNTQVIAYDEEGGGKAARLIWTLHAMGHNKASLLNGGIIAWYHEKHPVSSEVATRKPNADDQQY</sequence>
<dbReference type="EMBL" id="UOFF01000006">
    <property type="protein sequence ID" value="VAW52748.1"/>
    <property type="molecule type" value="Genomic_DNA"/>
</dbReference>
<feature type="domain" description="Rhodanese" evidence="3">
    <location>
        <begin position="21"/>
        <end position="129"/>
    </location>
</feature>
<dbReference type="PROSITE" id="PS00380">
    <property type="entry name" value="RHODANESE_1"/>
    <property type="match status" value="1"/>
</dbReference>
<evidence type="ECO:0000313" key="4">
    <source>
        <dbReference type="EMBL" id="VAW52748.1"/>
    </source>
</evidence>
<dbReference type="InterPro" id="IPR001307">
    <property type="entry name" value="Thiosulphate_STrfase_CS"/>
</dbReference>
<name>A0A3B0W9Z8_9ZZZZ</name>
<dbReference type="EC" id="2.8.1.1" evidence="4"/>
<dbReference type="CDD" id="cd01448">
    <property type="entry name" value="TST_Repeat_1"/>
    <property type="match status" value="1"/>
</dbReference>
<keyword evidence="1 4" id="KW-0808">Transferase</keyword>
<dbReference type="PANTHER" id="PTHR11364">
    <property type="entry name" value="THIOSULFATE SULFERTANSFERASE"/>
    <property type="match status" value="1"/>
</dbReference>
<dbReference type="InterPro" id="IPR045078">
    <property type="entry name" value="TST/MPST-like"/>
</dbReference>
<evidence type="ECO:0000256" key="2">
    <source>
        <dbReference type="ARBA" id="ARBA00022737"/>
    </source>
</evidence>
<dbReference type="Gene3D" id="3.40.250.10">
    <property type="entry name" value="Rhodanese-like domain"/>
    <property type="match status" value="1"/>
</dbReference>
<dbReference type="Pfam" id="PF00581">
    <property type="entry name" value="Rhodanese"/>
    <property type="match status" value="1"/>
</dbReference>
<dbReference type="SUPFAM" id="SSF52821">
    <property type="entry name" value="Rhodanese/Cell cycle control phosphatase"/>
    <property type="match status" value="1"/>
</dbReference>
<proteinExistence type="predicted"/>